<keyword evidence="2" id="KW-1185">Reference proteome</keyword>
<protein>
    <submittedName>
        <fullName evidence="1">Uncharacterized protein</fullName>
    </submittedName>
</protein>
<proteinExistence type="predicted"/>
<reference evidence="1 2" key="1">
    <citation type="submission" date="2019-05" db="EMBL/GenBank/DDBJ databases">
        <title>Another draft genome of Portunus trituberculatus and its Hox gene families provides insights of decapod evolution.</title>
        <authorList>
            <person name="Jeong J.-H."/>
            <person name="Song I."/>
            <person name="Kim S."/>
            <person name="Choi T."/>
            <person name="Kim D."/>
            <person name="Ryu S."/>
            <person name="Kim W."/>
        </authorList>
    </citation>
    <scope>NUCLEOTIDE SEQUENCE [LARGE SCALE GENOMIC DNA]</scope>
    <source>
        <tissue evidence="1">Muscle</tissue>
    </source>
</reference>
<dbReference type="AlphaFoldDB" id="A0A5B7K6L4"/>
<organism evidence="1 2">
    <name type="scientific">Portunus trituberculatus</name>
    <name type="common">Swimming crab</name>
    <name type="synonym">Neptunus trituberculatus</name>
    <dbReference type="NCBI Taxonomy" id="210409"/>
    <lineage>
        <taxon>Eukaryota</taxon>
        <taxon>Metazoa</taxon>
        <taxon>Ecdysozoa</taxon>
        <taxon>Arthropoda</taxon>
        <taxon>Crustacea</taxon>
        <taxon>Multicrustacea</taxon>
        <taxon>Malacostraca</taxon>
        <taxon>Eumalacostraca</taxon>
        <taxon>Eucarida</taxon>
        <taxon>Decapoda</taxon>
        <taxon>Pleocyemata</taxon>
        <taxon>Brachyura</taxon>
        <taxon>Eubrachyura</taxon>
        <taxon>Portunoidea</taxon>
        <taxon>Portunidae</taxon>
        <taxon>Portuninae</taxon>
        <taxon>Portunus</taxon>
    </lineage>
</organism>
<dbReference type="Proteomes" id="UP000324222">
    <property type="component" value="Unassembled WGS sequence"/>
</dbReference>
<evidence type="ECO:0000313" key="2">
    <source>
        <dbReference type="Proteomes" id="UP000324222"/>
    </source>
</evidence>
<name>A0A5B7K6L4_PORTR</name>
<gene>
    <name evidence="1" type="ORF">E2C01_096330</name>
</gene>
<evidence type="ECO:0000313" key="1">
    <source>
        <dbReference type="EMBL" id="MPD00829.1"/>
    </source>
</evidence>
<sequence>MSRPELRNRLDVLTSLDGKEYSYLGLHSPASRDRTPLCRGLCAARDRRELLQASGDAAVIPEGFRKRRGVCLYAERVAKWRNSMPWLGCVRRD</sequence>
<accession>A0A5B7K6L4</accession>
<comment type="caution">
    <text evidence="1">The sequence shown here is derived from an EMBL/GenBank/DDBJ whole genome shotgun (WGS) entry which is preliminary data.</text>
</comment>
<dbReference type="EMBL" id="VSRR010124599">
    <property type="protein sequence ID" value="MPD00829.1"/>
    <property type="molecule type" value="Genomic_DNA"/>
</dbReference>